<dbReference type="Gene3D" id="1.20.1110.10">
    <property type="entry name" value="Calcium-transporting ATPase, transmembrane domain"/>
    <property type="match status" value="1"/>
</dbReference>
<dbReference type="PANTHER" id="PTHR48085:SF5">
    <property type="entry name" value="CADMIUM_ZINC-TRANSPORTING ATPASE HMA4-RELATED"/>
    <property type="match status" value="1"/>
</dbReference>
<protein>
    <recommendedName>
        <fullName evidence="5">Heavy metal translocating P-type ATPase</fullName>
    </recommendedName>
</protein>
<dbReference type="AlphaFoldDB" id="A0A9W6GZT0"/>
<feature type="transmembrane region" description="Helical" evidence="2">
    <location>
        <begin position="82"/>
        <end position="106"/>
    </location>
</feature>
<dbReference type="InterPro" id="IPR023298">
    <property type="entry name" value="ATPase_P-typ_TM_dom_sf"/>
</dbReference>
<feature type="transmembrane region" description="Helical" evidence="2">
    <location>
        <begin position="50"/>
        <end position="70"/>
    </location>
</feature>
<comment type="caution">
    <text evidence="3">The sequence shown here is derived from an EMBL/GenBank/DDBJ whole genome shotgun (WGS) entry which is preliminary data.</text>
</comment>
<sequence length="109" mass="11682">MEKEPGAEVFAGTINGDGALTMLARIIRMVEEAHARRAPSEQWVEQFARVYTPSVMVFALVVFLGPPLAFGGAWDDWFYRALVLLVIACPCALAISTPVSVVAALASSA</sequence>
<comment type="similarity">
    <text evidence="1">Belongs to the cation transport ATPase (P-type) (TC 3.A.3) family. Type IB subfamily.</text>
</comment>
<keyword evidence="4" id="KW-1185">Reference proteome</keyword>
<evidence type="ECO:0000313" key="3">
    <source>
        <dbReference type="EMBL" id="GLI95850.1"/>
    </source>
</evidence>
<dbReference type="EMBL" id="BSEC01000005">
    <property type="protein sequence ID" value="GLI95850.1"/>
    <property type="molecule type" value="Genomic_DNA"/>
</dbReference>
<dbReference type="InterPro" id="IPR051014">
    <property type="entry name" value="Cation_Transport_ATPase_IB"/>
</dbReference>
<evidence type="ECO:0000256" key="2">
    <source>
        <dbReference type="SAM" id="Phobius"/>
    </source>
</evidence>
<dbReference type="GO" id="GO:0015086">
    <property type="term" value="F:cadmium ion transmembrane transporter activity"/>
    <property type="evidence" value="ECO:0007669"/>
    <property type="project" value="TreeGrafter"/>
</dbReference>
<dbReference type="GO" id="GO:0016020">
    <property type="term" value="C:membrane"/>
    <property type="evidence" value="ECO:0007669"/>
    <property type="project" value="TreeGrafter"/>
</dbReference>
<evidence type="ECO:0000313" key="4">
    <source>
        <dbReference type="Proteomes" id="UP001144323"/>
    </source>
</evidence>
<evidence type="ECO:0008006" key="5">
    <source>
        <dbReference type="Google" id="ProtNLM"/>
    </source>
</evidence>
<dbReference type="SUPFAM" id="SSF81665">
    <property type="entry name" value="Calcium ATPase, transmembrane domain M"/>
    <property type="match status" value="1"/>
</dbReference>
<proteinExistence type="inferred from homology"/>
<keyword evidence="2" id="KW-1133">Transmembrane helix</keyword>
<dbReference type="PANTHER" id="PTHR48085">
    <property type="entry name" value="CADMIUM/ZINC-TRANSPORTING ATPASE HMA2-RELATED"/>
    <property type="match status" value="1"/>
</dbReference>
<reference evidence="3" key="1">
    <citation type="journal article" date="2023" name="Int. J. Syst. Evol. Microbiol.">
        <title>Methylocystis iwaonis sp. nov., a type II methane-oxidizing bacterium from surface soil of a rice paddy field in Japan, and emended description of the genus Methylocystis (ex Whittenbury et al. 1970) Bowman et al. 1993.</title>
        <authorList>
            <person name="Kaise H."/>
            <person name="Sawadogo J.B."/>
            <person name="Alam M.S."/>
            <person name="Ueno C."/>
            <person name="Dianou D."/>
            <person name="Shinjo R."/>
            <person name="Asakawa S."/>
        </authorList>
    </citation>
    <scope>NUCLEOTIDE SEQUENCE</scope>
    <source>
        <strain evidence="3">LMG27198</strain>
    </source>
</reference>
<gene>
    <name evidence="3" type="ORF">LMG27198_48420</name>
</gene>
<keyword evidence="2" id="KW-0812">Transmembrane</keyword>
<evidence type="ECO:0000256" key="1">
    <source>
        <dbReference type="ARBA" id="ARBA00006024"/>
    </source>
</evidence>
<organism evidence="3 4">
    <name type="scientific">Methylocystis echinoides</name>
    <dbReference type="NCBI Taxonomy" id="29468"/>
    <lineage>
        <taxon>Bacteria</taxon>
        <taxon>Pseudomonadati</taxon>
        <taxon>Pseudomonadota</taxon>
        <taxon>Alphaproteobacteria</taxon>
        <taxon>Hyphomicrobiales</taxon>
        <taxon>Methylocystaceae</taxon>
        <taxon>Methylocystis</taxon>
    </lineage>
</organism>
<accession>A0A9W6GZT0</accession>
<dbReference type="Proteomes" id="UP001144323">
    <property type="component" value="Unassembled WGS sequence"/>
</dbReference>
<keyword evidence="2" id="KW-0472">Membrane</keyword>
<name>A0A9W6GZT0_9HYPH</name>